<evidence type="ECO:0000313" key="5">
    <source>
        <dbReference type="EMBL" id="MDC8774136.1"/>
    </source>
</evidence>
<evidence type="ECO:0000256" key="1">
    <source>
        <dbReference type="ARBA" id="ARBA00004442"/>
    </source>
</evidence>
<sequence length="199" mass="20366">MFSRSMSTLVSTLIAALGLAAASSASAAGPQSQPEAYVGANIGLYSKYDISCSAGQKCDKTANFGGKVYGGMMYEQWGVEAMAFGTGRGEGTLKLGGKDAQGSVKMGGLGVVGVLPLNFGDFTLKGRLGAAYTHGTANYKSGASESKNSIAPLFGAGLSYAFSKQVSLTADLDHISAKYNKAGDKAAVNMFSIGASYKF</sequence>
<dbReference type="Gene3D" id="2.40.160.20">
    <property type="match status" value="1"/>
</dbReference>
<gene>
    <name evidence="5" type="ORF">PRZ03_21455</name>
</gene>
<name>A0ABT5KMQ8_9BURK</name>
<keyword evidence="2 3" id="KW-0732">Signal</keyword>
<dbReference type="EMBL" id="JAQQXT010000017">
    <property type="protein sequence ID" value="MDC8774136.1"/>
    <property type="molecule type" value="Genomic_DNA"/>
</dbReference>
<keyword evidence="6" id="KW-1185">Reference proteome</keyword>
<evidence type="ECO:0000256" key="2">
    <source>
        <dbReference type="ARBA" id="ARBA00022729"/>
    </source>
</evidence>
<accession>A0ABT5KMQ8</accession>
<feature type="chain" id="PRO_5046665540" evidence="3">
    <location>
        <begin position="28"/>
        <end position="199"/>
    </location>
</feature>
<dbReference type="Pfam" id="PF13505">
    <property type="entry name" value="OMP_b-brl"/>
    <property type="match status" value="1"/>
</dbReference>
<proteinExistence type="predicted"/>
<reference evidence="5 6" key="1">
    <citation type="submission" date="2022-10" db="EMBL/GenBank/DDBJ databases">
        <title>Paucibacter sp. hw1 Genome sequencing.</title>
        <authorList>
            <person name="Park S."/>
        </authorList>
    </citation>
    <scope>NUCLEOTIDE SEQUENCE [LARGE SCALE GENOMIC DNA]</scope>
    <source>
        <strain evidence="6">hw1</strain>
    </source>
</reference>
<dbReference type="InterPro" id="IPR011250">
    <property type="entry name" value="OMP/PagP_B-barrel"/>
</dbReference>
<feature type="domain" description="Outer membrane protein beta-barrel" evidence="4">
    <location>
        <begin position="16"/>
        <end position="199"/>
    </location>
</feature>
<comment type="caution">
    <text evidence="5">The sequence shown here is derived from an EMBL/GenBank/DDBJ whole genome shotgun (WGS) entry which is preliminary data.</text>
</comment>
<dbReference type="InterPro" id="IPR027385">
    <property type="entry name" value="Beta-barrel_OMP"/>
</dbReference>
<organism evidence="5 6">
    <name type="scientific">Roseateles albus</name>
    <dbReference type="NCBI Taxonomy" id="2987525"/>
    <lineage>
        <taxon>Bacteria</taxon>
        <taxon>Pseudomonadati</taxon>
        <taxon>Pseudomonadota</taxon>
        <taxon>Betaproteobacteria</taxon>
        <taxon>Burkholderiales</taxon>
        <taxon>Sphaerotilaceae</taxon>
        <taxon>Roseateles</taxon>
    </lineage>
</organism>
<evidence type="ECO:0000256" key="3">
    <source>
        <dbReference type="SAM" id="SignalP"/>
    </source>
</evidence>
<protein>
    <submittedName>
        <fullName evidence="5">Outer membrane beta-barrel protein</fullName>
    </submittedName>
</protein>
<dbReference type="Proteomes" id="UP001221189">
    <property type="component" value="Unassembled WGS sequence"/>
</dbReference>
<dbReference type="SUPFAM" id="SSF56925">
    <property type="entry name" value="OMPA-like"/>
    <property type="match status" value="1"/>
</dbReference>
<evidence type="ECO:0000259" key="4">
    <source>
        <dbReference type="Pfam" id="PF13505"/>
    </source>
</evidence>
<comment type="subcellular location">
    <subcellularLocation>
        <location evidence="1">Cell outer membrane</location>
    </subcellularLocation>
</comment>
<feature type="signal peptide" evidence="3">
    <location>
        <begin position="1"/>
        <end position="27"/>
    </location>
</feature>
<evidence type="ECO:0000313" key="6">
    <source>
        <dbReference type="Proteomes" id="UP001221189"/>
    </source>
</evidence>